<dbReference type="InterPro" id="IPR003441">
    <property type="entry name" value="NAC-dom"/>
</dbReference>
<dbReference type="Pfam" id="PF02365">
    <property type="entry name" value="NAM"/>
    <property type="match status" value="1"/>
</dbReference>
<evidence type="ECO:0000313" key="8">
    <source>
        <dbReference type="RefSeq" id="XP_008779229.2"/>
    </source>
</evidence>
<feature type="domain" description="NAC" evidence="6">
    <location>
        <begin position="14"/>
        <end position="166"/>
    </location>
</feature>
<organism evidence="7 8">
    <name type="scientific">Phoenix dactylifera</name>
    <name type="common">Date palm</name>
    <dbReference type="NCBI Taxonomy" id="42345"/>
    <lineage>
        <taxon>Eukaryota</taxon>
        <taxon>Viridiplantae</taxon>
        <taxon>Streptophyta</taxon>
        <taxon>Embryophyta</taxon>
        <taxon>Tracheophyta</taxon>
        <taxon>Spermatophyta</taxon>
        <taxon>Magnoliopsida</taxon>
        <taxon>Liliopsida</taxon>
        <taxon>Arecaceae</taxon>
        <taxon>Coryphoideae</taxon>
        <taxon>Phoeniceae</taxon>
        <taxon>Phoenix</taxon>
    </lineage>
</organism>
<dbReference type="PROSITE" id="PS51005">
    <property type="entry name" value="NAC"/>
    <property type="match status" value="1"/>
</dbReference>
<keyword evidence="4" id="KW-0539">Nucleus</keyword>
<dbReference type="OrthoDB" id="910810at2759"/>
<evidence type="ECO:0000256" key="5">
    <source>
        <dbReference type="SAM" id="MobiDB-lite"/>
    </source>
</evidence>
<evidence type="ECO:0000256" key="1">
    <source>
        <dbReference type="ARBA" id="ARBA00023015"/>
    </source>
</evidence>
<reference evidence="8" key="1">
    <citation type="submission" date="2025-08" db="UniProtKB">
        <authorList>
            <consortium name="RefSeq"/>
        </authorList>
    </citation>
    <scope>IDENTIFICATION</scope>
    <source>
        <tissue evidence="8">Young leaves</tissue>
    </source>
</reference>
<dbReference type="GO" id="GO:0003677">
    <property type="term" value="F:DNA binding"/>
    <property type="evidence" value="ECO:0007669"/>
    <property type="project" value="UniProtKB-KW"/>
</dbReference>
<dbReference type="AlphaFoldDB" id="A0A8B7BKA9"/>
<dbReference type="GO" id="GO:0006355">
    <property type="term" value="P:regulation of DNA-templated transcription"/>
    <property type="evidence" value="ECO:0007669"/>
    <property type="project" value="InterPro"/>
</dbReference>
<feature type="compositionally biased region" description="Polar residues" evidence="5">
    <location>
        <begin position="351"/>
        <end position="401"/>
    </location>
</feature>
<name>A0A8B7BKA9_PHODC</name>
<sequence>METGISSEYDQPPYTAGVRFTPEDEELIQYYLLVKINGRKLPCDLIKEENVYAYNPEELAERYDEQFGGNWYFLTPRYRKYAHGSRPNRSAGSGYWKATGSDTDIISRKGKKMGVKKSLTFYLGEQPGGTKTIWLMDEYRIDEFQQPINPESMLLDRWVLCRIHYGRSGSRGATSSRGATNEIEADNMIEDSLLVSAEADQPDKTTDNAPALAEVGVVEPINSISLDQFNPSIFAMNSEADQADVTTDHPLALPEAILSESRDNIFQDQFNPSTLANFDDSPWNFFDPLAAPSHDIMNDFSFTYQICGDSADQCLPFNSEHLDFDSSWTYWMGEVDDNANLQKNSVDEANTQVQQSGLGDSTMTTQEEQGLGTSTMDTQEQQGLGNSTMNIQKQQGFGSSDENSRAPAQRETH</sequence>
<evidence type="ECO:0000256" key="4">
    <source>
        <dbReference type="ARBA" id="ARBA00023242"/>
    </source>
</evidence>
<dbReference type="SUPFAM" id="SSF101941">
    <property type="entry name" value="NAC domain"/>
    <property type="match status" value="1"/>
</dbReference>
<feature type="region of interest" description="Disordered" evidence="5">
    <location>
        <begin position="351"/>
        <end position="413"/>
    </location>
</feature>
<gene>
    <name evidence="8" type="primary">LOC103698958</name>
</gene>
<evidence type="ECO:0000259" key="6">
    <source>
        <dbReference type="PROSITE" id="PS51005"/>
    </source>
</evidence>
<dbReference type="Proteomes" id="UP000228380">
    <property type="component" value="Unplaced"/>
</dbReference>
<keyword evidence="2" id="KW-0238">DNA-binding</keyword>
<feature type="compositionally biased region" description="Basic and acidic residues" evidence="5">
    <location>
        <begin position="402"/>
        <end position="413"/>
    </location>
</feature>
<protein>
    <submittedName>
        <fullName evidence="8">NAC transcription factor 29-like</fullName>
    </submittedName>
</protein>
<dbReference type="GeneID" id="103698958"/>
<keyword evidence="3" id="KW-0804">Transcription</keyword>
<dbReference type="PANTHER" id="PTHR31719">
    <property type="entry name" value="NAC TRANSCRIPTION FACTOR 56"/>
    <property type="match status" value="1"/>
</dbReference>
<proteinExistence type="predicted"/>
<dbReference type="KEGG" id="pda:103698958"/>
<accession>A0A8B7BKA9</accession>
<dbReference type="PANTHER" id="PTHR31719:SF94">
    <property type="entry name" value="PROTEIN ATAF2"/>
    <property type="match status" value="1"/>
</dbReference>
<evidence type="ECO:0000256" key="2">
    <source>
        <dbReference type="ARBA" id="ARBA00023125"/>
    </source>
</evidence>
<keyword evidence="7" id="KW-1185">Reference proteome</keyword>
<evidence type="ECO:0000256" key="3">
    <source>
        <dbReference type="ARBA" id="ARBA00023163"/>
    </source>
</evidence>
<dbReference type="InterPro" id="IPR036093">
    <property type="entry name" value="NAC_dom_sf"/>
</dbReference>
<dbReference type="Gene3D" id="2.170.150.80">
    <property type="entry name" value="NAC domain"/>
    <property type="match status" value="1"/>
</dbReference>
<keyword evidence="1" id="KW-0805">Transcription regulation</keyword>
<dbReference type="RefSeq" id="XP_008779229.2">
    <property type="nucleotide sequence ID" value="XM_008781007.2"/>
</dbReference>
<evidence type="ECO:0000313" key="7">
    <source>
        <dbReference type="Proteomes" id="UP000228380"/>
    </source>
</evidence>